<protein>
    <submittedName>
        <fullName evidence="3">Capsid protein</fullName>
    </submittedName>
</protein>
<evidence type="ECO:0000259" key="2">
    <source>
        <dbReference type="Pfam" id="PF22031"/>
    </source>
</evidence>
<evidence type="ECO:0000313" key="3">
    <source>
        <dbReference type="EMBL" id="CDI70049.1"/>
    </source>
</evidence>
<accession>V6BPP7</accession>
<evidence type="ECO:0000259" key="1">
    <source>
        <dbReference type="Pfam" id="PF21915"/>
    </source>
</evidence>
<dbReference type="RefSeq" id="YP_008859635.1">
    <property type="nucleotide sequence ID" value="NC_022990.1"/>
</dbReference>
<dbReference type="OrthoDB" id="29470at10239"/>
<reference evidence="3 4" key="1">
    <citation type="submission" date="2013-11" db="EMBL/GenBank/DDBJ databases">
        <title>DNA sequence associated with virophage mimiviridae genotype specificity.</title>
        <authorList>
            <person name="Gaia M."/>
            <person name="Benamar S."/>
            <person name="Boughalmi M."/>
            <person name="Pagnier I."/>
            <person name="Croce O."/>
            <person name="Colson P."/>
            <person name="Raoult D."/>
            <person name="La Scola B."/>
        </authorList>
    </citation>
    <scope>NUCLEOTIDE SEQUENCE [LARGE SCALE GENOMIC DNA]</scope>
    <source>
        <strain evidence="3">Strain</strain>
    </source>
</reference>
<organism evidence="3 4">
    <name type="scientific">Zamilon virus</name>
    <dbReference type="NCBI Taxonomy" id="1411887"/>
    <lineage>
        <taxon>Viruses</taxon>
        <taxon>Varidnaviria</taxon>
        <taxon>Bamfordvirae</taxon>
        <taxon>Preplasmiviricota</taxon>
        <taxon>Polisuviricotina</taxon>
        <taxon>Virophaviricetes</taxon>
        <taxon>Mividavirales</taxon>
        <taxon>Sputniviroviridae</taxon>
        <taxon>Sputnikvirus</taxon>
        <taxon>Sputnikvirus zamilonense</taxon>
        <taxon>Mimivirus-dependent virus Zamilon</taxon>
    </lineage>
</organism>
<dbReference type="InterPro" id="IPR053889">
    <property type="entry name" value="Sputnik_MCP_N"/>
</dbReference>
<dbReference type="Pfam" id="PF21915">
    <property type="entry name" value="Sputnik_MCP_1st"/>
    <property type="match status" value="1"/>
</dbReference>
<feature type="domain" description="Major capsid protein V20 C-terminal" evidence="2">
    <location>
        <begin position="294"/>
        <end position="468"/>
    </location>
</feature>
<dbReference type="Proteomes" id="UP000018625">
    <property type="component" value="Segment"/>
</dbReference>
<name>V6BPP7_9VIRU</name>
<evidence type="ECO:0000313" key="4">
    <source>
        <dbReference type="Proteomes" id="UP000018625"/>
    </source>
</evidence>
<dbReference type="Pfam" id="PF22031">
    <property type="entry name" value="MCP_V20_C"/>
    <property type="match status" value="1"/>
</dbReference>
<dbReference type="EMBL" id="HG531932">
    <property type="protein sequence ID" value="CDI70049.1"/>
    <property type="molecule type" value="Genomic_DNA"/>
</dbReference>
<keyword evidence="4" id="KW-1185">Reference proteome</keyword>
<proteinExistence type="predicted"/>
<dbReference type="GeneID" id="17778770"/>
<dbReference type="InterPro" id="IPR053887">
    <property type="entry name" value="MCP_V20_C"/>
</dbReference>
<dbReference type="KEGG" id="vg:17778770"/>
<sequence>MSNSAVPLNVVAIQEPRLELNNERTWVVVKGGQQVTYYPFPSTSFSSNQFNFICNPPSAQTVLDRLAFIQVPYDITFNVNPAHAGVTDNLLQPGRDAFRAFPISSITNTLTATINGFPVNIELGQIIHALSRYHTPLKLKNGWMSMQPSFEDNYQSYRDADATNNNPLGDFTSASGLSELPRGSYSMNVVSNTPTTARITGVLYEQVFLPPFIWDEHQAGGLANLTSLTFNWVLNNNLARIWSHSDITNDVSGNSTIGSMNVSFQQPSMYLGFVTPRLNIPIPPRITYPYFKLSRYTTQFQNTLAPNATSTYKSNIVQLDSIPRKLYVFMKQSDSVIYQNLNNQITTPDVFLQINSLNLTWNNQQGVLSGASAQNLYDFSVQNGYNKTWTEFNGLTQQLSGVSGSPTKVIGLEGGIVCLELGKDVGLRDDEAEGVLGNFNLQVQMTCTNTNQYLTIVPDMYIIAVYDGTLVISNTSAMASIGVASKEEVLNAPINHSMSYHELQTVYGGDFFSTFKNFLGKAANVAGKVNNFLKDSKVASSVLGAIPHPYAQVPGQILRNIGYGEGGVSAGGVVAGSGRRKKGGVLVGGSECEGGRYMSKAELKKALRM</sequence>
<feature type="domain" description="Major capsid protein V20 N-terminal" evidence="1">
    <location>
        <begin position="10"/>
        <end position="273"/>
    </location>
</feature>